<keyword evidence="10" id="KW-1185">Reference proteome</keyword>
<dbReference type="PROSITE" id="PS00395">
    <property type="entry name" value="ALANINE_RACEMASE"/>
    <property type="match status" value="1"/>
</dbReference>
<dbReference type="PANTHER" id="PTHR30511">
    <property type="entry name" value="ALANINE RACEMASE"/>
    <property type="match status" value="1"/>
</dbReference>
<dbReference type="AlphaFoldDB" id="A0A238D452"/>
<dbReference type="GO" id="GO:0030632">
    <property type="term" value="P:D-alanine biosynthetic process"/>
    <property type="evidence" value="ECO:0007669"/>
    <property type="project" value="UniProtKB-UniRule"/>
</dbReference>
<evidence type="ECO:0000256" key="7">
    <source>
        <dbReference type="SAM" id="MobiDB-lite"/>
    </source>
</evidence>
<evidence type="ECO:0000256" key="6">
    <source>
        <dbReference type="PIRSR" id="PIRSR600821-52"/>
    </source>
</evidence>
<proteinExistence type="inferred from homology"/>
<evidence type="ECO:0000256" key="2">
    <source>
        <dbReference type="ARBA" id="ARBA00022898"/>
    </source>
</evidence>
<dbReference type="Pfam" id="PF00842">
    <property type="entry name" value="Ala_racemase_C"/>
    <property type="match status" value="1"/>
</dbReference>
<comment type="pathway">
    <text evidence="4">Amino-acid biosynthesis; D-alanine biosynthesis; D-alanine from L-alanine: step 1/1.</text>
</comment>
<dbReference type="GO" id="GO:0008784">
    <property type="term" value="F:alanine racemase activity"/>
    <property type="evidence" value="ECO:0007669"/>
    <property type="project" value="UniProtKB-UniRule"/>
</dbReference>
<sequence length="441" mass="47403">MRRLPRPPRKPRHDHEGAATHPACGVPPPHRIENLEYTPMPRPIQAIIHAEALAHNLARAQRAAPRAKVWAVVKANAYGHGIERAFAPLRAADGFALLDLAEAERLRALGWGGPILLLEGCFEASDLALCERLNLWHVVHDVAQLNWLAARRKPRAHRIFLKMNTGMNRLGFAPAQYRVAWERLRQSQAVGEITHMTHFASADAPHGTDDAFDLFQRTVSGLEGERSACNSAALLRHGHSPQKSGVLHMVAGDAAETGNDGADRPQAAPARTGSDEVLGDWVRPGIMLYGGSPTGLEPAAADWDLRPAMSLVTRIIGIQQIPAGATVGYGGSFTAERPMRVGVAAVGYADGYPRHAPTGTPIVVDGVRTRIVGRVSMDMVTVDLDPVRAAGRAGDVGSTVLCWGRRNGAELPIDEVAMAAGTVGYELMCAVAPRVPVRVED</sequence>
<dbReference type="CDD" id="cd06827">
    <property type="entry name" value="PLPDE_III_AR_proteobact"/>
    <property type="match status" value="1"/>
</dbReference>
<feature type="binding site" evidence="4 6">
    <location>
        <position position="377"/>
    </location>
    <ligand>
        <name>substrate</name>
    </ligand>
</feature>
<evidence type="ECO:0000256" key="5">
    <source>
        <dbReference type="PIRSR" id="PIRSR600821-50"/>
    </source>
</evidence>
<comment type="similarity">
    <text evidence="4">Belongs to the alanine racemase family.</text>
</comment>
<dbReference type="InterPro" id="IPR009006">
    <property type="entry name" value="Ala_racemase/Decarboxylase_C"/>
</dbReference>
<evidence type="ECO:0000313" key="9">
    <source>
        <dbReference type="EMBL" id="SBP88077.1"/>
    </source>
</evidence>
<feature type="active site" description="Proton acceptor; specific for L-alanine" evidence="4">
    <location>
        <position position="329"/>
    </location>
</feature>
<evidence type="ECO:0000256" key="3">
    <source>
        <dbReference type="ARBA" id="ARBA00023235"/>
    </source>
</evidence>
<organism evidence="9 10">
    <name type="scientific">Thiomonas delicata</name>
    <name type="common">Thiomonas cuprina</name>
    <dbReference type="NCBI Taxonomy" id="364030"/>
    <lineage>
        <taxon>Bacteria</taxon>
        <taxon>Pseudomonadati</taxon>
        <taxon>Pseudomonadota</taxon>
        <taxon>Betaproteobacteria</taxon>
        <taxon>Burkholderiales</taxon>
        <taxon>Thiomonas</taxon>
    </lineage>
</organism>
<comment type="catalytic activity">
    <reaction evidence="4">
        <text>L-alanine = D-alanine</text>
        <dbReference type="Rhea" id="RHEA:20249"/>
        <dbReference type="ChEBI" id="CHEBI:57416"/>
        <dbReference type="ChEBI" id="CHEBI:57972"/>
        <dbReference type="EC" id="5.1.1.1"/>
    </reaction>
</comment>
<feature type="compositionally biased region" description="Basic residues" evidence="7">
    <location>
        <begin position="1"/>
        <end position="12"/>
    </location>
</feature>
<feature type="region of interest" description="Disordered" evidence="7">
    <location>
        <begin position="1"/>
        <end position="29"/>
    </location>
</feature>
<dbReference type="EC" id="5.1.1.1" evidence="4"/>
<dbReference type="SUPFAM" id="SSF51419">
    <property type="entry name" value="PLP-binding barrel"/>
    <property type="match status" value="1"/>
</dbReference>
<feature type="binding site" evidence="4 6">
    <location>
        <position position="169"/>
    </location>
    <ligand>
        <name>substrate</name>
    </ligand>
</feature>
<dbReference type="InterPro" id="IPR029066">
    <property type="entry name" value="PLP-binding_barrel"/>
</dbReference>
<comment type="cofactor">
    <cofactor evidence="1 4 5">
        <name>pyridoxal 5'-phosphate</name>
        <dbReference type="ChEBI" id="CHEBI:597326"/>
    </cofactor>
</comment>
<feature type="domain" description="Alanine racemase C-terminal" evidence="8">
    <location>
        <begin position="308"/>
        <end position="440"/>
    </location>
</feature>
<protein>
    <recommendedName>
        <fullName evidence="4">Alanine racemase</fullName>
        <ecNumber evidence="4">5.1.1.1</ecNumber>
    </recommendedName>
</protein>
<dbReference type="UniPathway" id="UPA00042">
    <property type="reaction ID" value="UER00497"/>
</dbReference>
<dbReference type="InterPro" id="IPR020622">
    <property type="entry name" value="Ala_racemase_pyridoxalP-BS"/>
</dbReference>
<dbReference type="Proteomes" id="UP000214566">
    <property type="component" value="Unassembled WGS sequence"/>
</dbReference>
<dbReference type="GO" id="GO:0030170">
    <property type="term" value="F:pyridoxal phosphate binding"/>
    <property type="evidence" value="ECO:0007669"/>
    <property type="project" value="UniProtKB-UniRule"/>
</dbReference>
<evidence type="ECO:0000313" key="10">
    <source>
        <dbReference type="Proteomes" id="UP000214566"/>
    </source>
</evidence>
<dbReference type="SMART" id="SM01005">
    <property type="entry name" value="Ala_racemase_C"/>
    <property type="match status" value="1"/>
</dbReference>
<comment type="function">
    <text evidence="4">Catalyzes the interconversion of L-alanine and D-alanine. May also act on other amino acids.</text>
</comment>
<keyword evidence="2 4" id="KW-0663">Pyridoxal phosphate</keyword>
<dbReference type="GO" id="GO:0005829">
    <property type="term" value="C:cytosol"/>
    <property type="evidence" value="ECO:0007669"/>
    <property type="project" value="TreeGrafter"/>
</dbReference>
<dbReference type="Pfam" id="PF01168">
    <property type="entry name" value="Ala_racemase_N"/>
    <property type="match status" value="1"/>
</dbReference>
<dbReference type="EMBL" id="FLMQ01000055">
    <property type="protein sequence ID" value="SBP88077.1"/>
    <property type="molecule type" value="Genomic_DNA"/>
</dbReference>
<dbReference type="InterPro" id="IPR011079">
    <property type="entry name" value="Ala_racemase_C"/>
</dbReference>
<feature type="active site" description="Proton acceptor; specific for D-alanine" evidence="4">
    <location>
        <position position="74"/>
    </location>
</feature>
<dbReference type="InterPro" id="IPR001608">
    <property type="entry name" value="Ala_racemase_N"/>
</dbReference>
<evidence type="ECO:0000256" key="1">
    <source>
        <dbReference type="ARBA" id="ARBA00001933"/>
    </source>
</evidence>
<dbReference type="PANTHER" id="PTHR30511:SF0">
    <property type="entry name" value="ALANINE RACEMASE, CATABOLIC-RELATED"/>
    <property type="match status" value="1"/>
</dbReference>
<gene>
    <name evidence="9" type="primary">alr</name>
    <name evidence="9" type="ORF">THIARS_60790</name>
</gene>
<dbReference type="SUPFAM" id="SSF50621">
    <property type="entry name" value="Alanine racemase C-terminal domain-like"/>
    <property type="match status" value="1"/>
</dbReference>
<feature type="modified residue" description="N6-(pyridoxal phosphate)lysine" evidence="4 5">
    <location>
        <position position="74"/>
    </location>
</feature>
<feature type="region of interest" description="Disordered" evidence="7">
    <location>
        <begin position="255"/>
        <end position="274"/>
    </location>
</feature>
<dbReference type="HAMAP" id="MF_01201">
    <property type="entry name" value="Ala_racemase"/>
    <property type="match status" value="1"/>
</dbReference>
<dbReference type="Gene3D" id="3.20.20.10">
    <property type="entry name" value="Alanine racemase"/>
    <property type="match status" value="1"/>
</dbReference>
<name>A0A238D452_THIDL</name>
<keyword evidence="3 4" id="KW-0413">Isomerase</keyword>
<evidence type="ECO:0000259" key="8">
    <source>
        <dbReference type="SMART" id="SM01005"/>
    </source>
</evidence>
<dbReference type="PRINTS" id="PR00992">
    <property type="entry name" value="ALARACEMASE"/>
</dbReference>
<dbReference type="Gene3D" id="2.40.37.10">
    <property type="entry name" value="Lyase, Ornithine Decarboxylase, Chain A, domain 1"/>
    <property type="match status" value="1"/>
</dbReference>
<dbReference type="InterPro" id="IPR000821">
    <property type="entry name" value="Ala_racemase"/>
</dbReference>
<reference evidence="9 10" key="1">
    <citation type="submission" date="2016-06" db="EMBL/GenBank/DDBJ databases">
        <authorList>
            <person name="Kjaerup R.B."/>
            <person name="Dalgaard T.S."/>
            <person name="Juul-Madsen H.R."/>
        </authorList>
    </citation>
    <scope>NUCLEOTIDE SEQUENCE [LARGE SCALE GENOMIC DNA]</scope>
    <source>
        <strain evidence="9 10">DSM 16361</strain>
    </source>
</reference>
<accession>A0A238D452</accession>
<evidence type="ECO:0000256" key="4">
    <source>
        <dbReference type="HAMAP-Rule" id="MF_01201"/>
    </source>
</evidence>